<gene>
    <name evidence="2" type="ORF">LTR16_010536</name>
</gene>
<proteinExistence type="predicted"/>
<evidence type="ECO:0000313" key="3">
    <source>
        <dbReference type="Proteomes" id="UP001357485"/>
    </source>
</evidence>
<feature type="compositionally biased region" description="Basic and acidic residues" evidence="1">
    <location>
        <begin position="123"/>
        <end position="133"/>
    </location>
</feature>
<sequence length="133" mass="14691">MASDSPSSVAQLAVQAKATQEAINDILATIIGQSQTINDSNVTEEERGRAAVAILATIRSAMQRTGVDEEGVRGAYQVIERTALEVVARGALVEVERQERSMTRDDEDEDEEERQQLEPIPVRNRDRDQSLEP</sequence>
<keyword evidence="3" id="KW-1185">Reference proteome</keyword>
<protein>
    <submittedName>
        <fullName evidence="2">Uncharacterized protein</fullName>
    </submittedName>
</protein>
<organism evidence="2 3">
    <name type="scientific">Cryomyces antarcticus</name>
    <dbReference type="NCBI Taxonomy" id="329879"/>
    <lineage>
        <taxon>Eukaryota</taxon>
        <taxon>Fungi</taxon>
        <taxon>Dikarya</taxon>
        <taxon>Ascomycota</taxon>
        <taxon>Pezizomycotina</taxon>
        <taxon>Dothideomycetes</taxon>
        <taxon>Dothideomycetes incertae sedis</taxon>
        <taxon>Cryomyces</taxon>
    </lineage>
</organism>
<comment type="caution">
    <text evidence="2">The sequence shown here is derived from an EMBL/GenBank/DDBJ whole genome shotgun (WGS) entry which is preliminary data.</text>
</comment>
<dbReference type="EMBL" id="JAVRRA010003022">
    <property type="protein sequence ID" value="KAK5276897.1"/>
    <property type="molecule type" value="Genomic_DNA"/>
</dbReference>
<feature type="compositionally biased region" description="Basic and acidic residues" evidence="1">
    <location>
        <begin position="95"/>
        <end position="104"/>
    </location>
</feature>
<name>A0ABR0M224_9PEZI</name>
<accession>A0ABR0M224</accession>
<dbReference type="Proteomes" id="UP001357485">
    <property type="component" value="Unassembled WGS sequence"/>
</dbReference>
<reference evidence="2 3" key="1">
    <citation type="submission" date="2023-08" db="EMBL/GenBank/DDBJ databases">
        <title>Black Yeasts Isolated from many extreme environments.</title>
        <authorList>
            <person name="Coleine C."/>
            <person name="Stajich J.E."/>
            <person name="Selbmann L."/>
        </authorList>
    </citation>
    <scope>NUCLEOTIDE SEQUENCE [LARGE SCALE GENOMIC DNA]</scope>
    <source>
        <strain evidence="2 3">CCFEE 536</strain>
    </source>
</reference>
<evidence type="ECO:0000256" key="1">
    <source>
        <dbReference type="SAM" id="MobiDB-lite"/>
    </source>
</evidence>
<evidence type="ECO:0000313" key="2">
    <source>
        <dbReference type="EMBL" id="KAK5276897.1"/>
    </source>
</evidence>
<feature type="region of interest" description="Disordered" evidence="1">
    <location>
        <begin position="95"/>
        <end position="133"/>
    </location>
</feature>
<feature type="non-terminal residue" evidence="2">
    <location>
        <position position="133"/>
    </location>
</feature>